<evidence type="ECO:0000256" key="2">
    <source>
        <dbReference type="SAM" id="MobiDB-lite"/>
    </source>
</evidence>
<evidence type="ECO:0000313" key="4">
    <source>
        <dbReference type="Proteomes" id="UP000722791"/>
    </source>
</evidence>
<proteinExistence type="predicted"/>
<evidence type="ECO:0000313" key="3">
    <source>
        <dbReference type="EMBL" id="GIM08551.1"/>
    </source>
</evidence>
<dbReference type="EMBL" id="BNCQ01000027">
    <property type="protein sequence ID" value="GIM08551.1"/>
    <property type="molecule type" value="Genomic_DNA"/>
</dbReference>
<dbReference type="AlphaFoldDB" id="A0A8J4GK11"/>
<dbReference type="Proteomes" id="UP000722791">
    <property type="component" value="Unassembled WGS sequence"/>
</dbReference>
<name>A0A8J4GK11_9CHLO</name>
<dbReference type="Gene3D" id="3.80.10.10">
    <property type="entry name" value="Ribonuclease Inhibitor"/>
    <property type="match status" value="1"/>
</dbReference>
<dbReference type="GO" id="GO:0005930">
    <property type="term" value="C:axoneme"/>
    <property type="evidence" value="ECO:0007669"/>
    <property type="project" value="UniProtKB-SubCell"/>
</dbReference>
<comment type="caution">
    <text evidence="3">The sequence shown here is derived from an EMBL/GenBank/DDBJ whole genome shotgun (WGS) entry which is preliminary data.</text>
</comment>
<feature type="compositionally biased region" description="Polar residues" evidence="2">
    <location>
        <begin position="457"/>
        <end position="468"/>
    </location>
</feature>
<feature type="region of interest" description="Disordered" evidence="2">
    <location>
        <begin position="447"/>
        <end position="493"/>
    </location>
</feature>
<comment type="subcellular location">
    <subcellularLocation>
        <location evidence="1">Cytoplasm</location>
        <location evidence="1">Cytoskeleton</location>
        <location evidence="1">Cilium axoneme</location>
    </subcellularLocation>
</comment>
<reference evidence="3" key="1">
    <citation type="journal article" date="2021" name="Proc. Natl. Acad. Sci. U.S.A.">
        <title>Three genomes in the algal genus Volvox reveal the fate of a haploid sex-determining region after a transition to homothallism.</title>
        <authorList>
            <person name="Yamamoto K."/>
            <person name="Hamaji T."/>
            <person name="Kawai-Toyooka H."/>
            <person name="Matsuzaki R."/>
            <person name="Takahashi F."/>
            <person name="Nishimura Y."/>
            <person name="Kawachi M."/>
            <person name="Noguchi H."/>
            <person name="Minakuchi Y."/>
            <person name="Umen J.G."/>
            <person name="Toyoda A."/>
            <person name="Nozaki H."/>
        </authorList>
    </citation>
    <scope>NUCLEOTIDE SEQUENCE</scope>
    <source>
        <strain evidence="3">NIES-3785</strain>
    </source>
</reference>
<dbReference type="InterPro" id="IPR032675">
    <property type="entry name" value="LRR_dom_sf"/>
</dbReference>
<protein>
    <submittedName>
        <fullName evidence="3">Uncharacterized protein</fullName>
    </submittedName>
</protein>
<evidence type="ECO:0000256" key="1">
    <source>
        <dbReference type="ARBA" id="ARBA00004430"/>
    </source>
</evidence>
<gene>
    <name evidence="3" type="ORF">Vretimale_12570</name>
</gene>
<dbReference type="SUPFAM" id="SSF52047">
    <property type="entry name" value="RNI-like"/>
    <property type="match status" value="1"/>
</dbReference>
<feature type="non-terminal residue" evidence="3">
    <location>
        <position position="781"/>
    </location>
</feature>
<accession>A0A8J4GK11</accession>
<organism evidence="3 4">
    <name type="scientific">Volvox reticuliferus</name>
    <dbReference type="NCBI Taxonomy" id="1737510"/>
    <lineage>
        <taxon>Eukaryota</taxon>
        <taxon>Viridiplantae</taxon>
        <taxon>Chlorophyta</taxon>
        <taxon>core chlorophytes</taxon>
        <taxon>Chlorophyceae</taxon>
        <taxon>CS clade</taxon>
        <taxon>Chlamydomonadales</taxon>
        <taxon>Volvocaceae</taxon>
        <taxon>Volvox</taxon>
    </lineage>
</organism>
<sequence length="781" mass="81011">MAPSTSSSSVSLHSSESPSLLSVLKALPTDCVRNNFVSTFGRLSDVDSTRGRPPISGHQWLPGQWTPVLYGLSHDWRTFSRCVLTHSLTVDLAITVSLQRPSNGGNPFESLESFLTGFSSLQHLTVLAGNGGAPVDDSNRQPPTPGPGVGGSSALLAMAEAVNVALATQQLLRFDCPVTTGPRLASLELRLHPSVWRALRGSDPDEFLARLVAVHPFLENLTLNVSAPLMPGPSLPTSPSTIDGDVGRQGDGPVAVVGVGALADLPSLMRLRFVGPVVVEGLAGLVQLQSLTLEGVMLTTLEFLTALTALTCLHMSDSHLRPVPSNTPQSRITSAPAAVLTHFNLSRAFRKLRALHLPNVAVGPKEWPAVAALCPGLRDLELANLTPLQPRSSYGASGNGASASSELRGAAAAAAAALAGGNTTVPDWFLRATVGDEAAYSVGSAGTTSIGSGSGGPNNKLQHTSSRLSPVGAVRKGGHPGPDGEYGSSSPKGSFAGSAGRCPFAALAANAGGGGSGTGPVVTGGGGDKRMDGGGRFLGSAVLTGVQRLTLWEYMTPPQMVDVLQLMPDLQELRGSLLLDDPPDVPAAGLRTAAVAVLRPLAEALRPIRDVRLSASCDPAAVTGQLAGLFLMESGLADVAGIQGLSLTVWVAAETQLGSLAALRQLRSLELTLGKQEQESELSVLTRLERLSYLSLRIIPGIWNEIQGRTGRVTAGAALRLAMSFAAGQMLLMVADVHREICEDEAISLVKSVEMTTGQPGAAWAVSAWVEETAECILGFG</sequence>
<feature type="region of interest" description="Disordered" evidence="2">
    <location>
        <begin position="130"/>
        <end position="152"/>
    </location>
</feature>